<protein>
    <recommendedName>
        <fullName evidence="1">Tetracyclin repressor-like C-terminal domain-containing protein</fullName>
    </recommendedName>
</protein>
<accession>A0AAT9HWW8</accession>
<feature type="domain" description="Tetracyclin repressor-like C-terminal" evidence="1">
    <location>
        <begin position="2"/>
        <end position="52"/>
    </location>
</feature>
<dbReference type="AlphaFoldDB" id="A0AAT9HWW8"/>
<gene>
    <name evidence="2" type="ORF">SHKM778_80130</name>
</gene>
<reference evidence="2" key="2">
    <citation type="submission" date="2024-07" db="EMBL/GenBank/DDBJ databases">
        <title>Streptomyces haneummycinica sp. nov., a new antibiotic-producing actinobacterium isolated from marine sediment.</title>
        <authorList>
            <person name="Uemura M."/>
            <person name="Hamada M."/>
            <person name="Hirano S."/>
            <person name="Kobayashi K."/>
            <person name="Ohshiro T."/>
            <person name="Kobayashi T."/>
            <person name="Terahara T."/>
        </authorList>
    </citation>
    <scope>NUCLEOTIDE SEQUENCE</scope>
    <source>
        <strain evidence="2">KM77-8</strain>
    </source>
</reference>
<name>A0AAT9HWW8_9ACTN</name>
<evidence type="ECO:0000259" key="1">
    <source>
        <dbReference type="Pfam" id="PF17929"/>
    </source>
</evidence>
<proteinExistence type="predicted"/>
<evidence type="ECO:0000313" key="2">
    <source>
        <dbReference type="EMBL" id="BFO21625.1"/>
    </source>
</evidence>
<organism evidence="2">
    <name type="scientific">Streptomyces haneummycinicus</name>
    <dbReference type="NCBI Taxonomy" id="3074435"/>
    <lineage>
        <taxon>Bacteria</taxon>
        <taxon>Bacillati</taxon>
        <taxon>Actinomycetota</taxon>
        <taxon>Actinomycetes</taxon>
        <taxon>Kitasatosporales</taxon>
        <taxon>Streptomycetaceae</taxon>
        <taxon>Streptomyces</taxon>
    </lineage>
</organism>
<dbReference type="EMBL" id="AP035768">
    <property type="protein sequence ID" value="BFO21625.1"/>
    <property type="molecule type" value="Genomic_DNA"/>
</dbReference>
<dbReference type="Pfam" id="PF17929">
    <property type="entry name" value="TetR_C_34"/>
    <property type="match status" value="1"/>
</dbReference>
<sequence length="67" mass="7245">METTLLMAMTAWQCSRPSDAMPAAYASDPELAAMRRDFTDLVRRATAVTASGLLARRDIRAEASPAS</sequence>
<dbReference type="Gene3D" id="1.10.357.10">
    <property type="entry name" value="Tetracycline Repressor, domain 2"/>
    <property type="match status" value="1"/>
</dbReference>
<dbReference type="InterPro" id="IPR041483">
    <property type="entry name" value="TetR_C_34"/>
</dbReference>
<reference evidence="2" key="1">
    <citation type="submission" date="2024-06" db="EMBL/GenBank/DDBJ databases">
        <authorList>
            <consortium name="consrtm"/>
            <person name="Uemura M."/>
            <person name="Terahara T."/>
        </authorList>
    </citation>
    <scope>NUCLEOTIDE SEQUENCE</scope>
    <source>
        <strain evidence="2">KM77-8</strain>
    </source>
</reference>